<protein>
    <recommendedName>
        <fullName evidence="4">LPP20 lipoprotein</fullName>
    </recommendedName>
</protein>
<dbReference type="PROSITE" id="PS51257">
    <property type="entry name" value="PROKAR_LIPOPROTEIN"/>
    <property type="match status" value="1"/>
</dbReference>
<evidence type="ECO:0000256" key="1">
    <source>
        <dbReference type="SAM" id="SignalP"/>
    </source>
</evidence>
<gene>
    <name evidence="2" type="ORF">C8N29_101370</name>
</gene>
<keyword evidence="3" id="KW-1185">Reference proteome</keyword>
<feature type="signal peptide" evidence="1">
    <location>
        <begin position="1"/>
        <end position="27"/>
    </location>
</feature>
<evidence type="ECO:0008006" key="4">
    <source>
        <dbReference type="Google" id="ProtNLM"/>
    </source>
</evidence>
<dbReference type="EMBL" id="QAON01000001">
    <property type="protein sequence ID" value="PTQ91297.1"/>
    <property type="molecule type" value="Genomic_DNA"/>
</dbReference>
<reference evidence="2 3" key="1">
    <citation type="submission" date="2018-04" db="EMBL/GenBank/DDBJ databases">
        <title>Genomic Encyclopedia of Archaeal and Bacterial Type Strains, Phase II (KMG-II): from individual species to whole genera.</title>
        <authorList>
            <person name="Goeker M."/>
        </authorList>
    </citation>
    <scope>NUCLEOTIDE SEQUENCE [LARGE SCALE GENOMIC DNA]</scope>
    <source>
        <strain evidence="2 3">DSM 5822</strain>
    </source>
</reference>
<proteinExistence type="predicted"/>
<organism evidence="2 3">
    <name type="scientific">Agitococcus lubricus</name>
    <dbReference type="NCBI Taxonomy" id="1077255"/>
    <lineage>
        <taxon>Bacteria</taxon>
        <taxon>Pseudomonadati</taxon>
        <taxon>Pseudomonadota</taxon>
        <taxon>Gammaproteobacteria</taxon>
        <taxon>Moraxellales</taxon>
        <taxon>Moraxellaceae</taxon>
        <taxon>Agitococcus</taxon>
    </lineage>
</organism>
<comment type="caution">
    <text evidence="2">The sequence shown here is derived from an EMBL/GenBank/DDBJ whole genome shotgun (WGS) entry which is preliminary data.</text>
</comment>
<evidence type="ECO:0000313" key="2">
    <source>
        <dbReference type="EMBL" id="PTQ91297.1"/>
    </source>
</evidence>
<feature type="chain" id="PRO_5031309304" description="LPP20 lipoprotein" evidence="1">
    <location>
        <begin position="28"/>
        <end position="186"/>
    </location>
</feature>
<dbReference type="AlphaFoldDB" id="A0A2T5J3V3"/>
<keyword evidence="1" id="KW-0732">Signal</keyword>
<dbReference type="RefSeq" id="WP_107864311.1">
    <property type="nucleotide sequence ID" value="NZ_QAON01000001.1"/>
</dbReference>
<accession>A0A2T5J3V3</accession>
<evidence type="ECO:0000313" key="3">
    <source>
        <dbReference type="Proteomes" id="UP000244223"/>
    </source>
</evidence>
<name>A0A2T5J3V3_9GAMM</name>
<dbReference type="Proteomes" id="UP000244223">
    <property type="component" value="Unassembled WGS sequence"/>
</dbReference>
<sequence length="186" mass="21150">MIKRTTPFGLAVIAYLLLLAGCQSVTTAPKEKFQAKELACKLALSEQVWQDNLIDIRLGTLESEPLSSLVGSTAVSPIEISQIKRQYDRINETLSQQLLALVQQQALVNNSQACLLKVNMVDFAIEKRNRHIQMLIKATMFDEKKQENVWTMLSQTTSYDDVPESILVEDYVRHLLQELQQDQFLP</sequence>